<comment type="function">
    <text evidence="6">This protein is one of the early assembly proteins of the 50S ribosomal subunit, although it is not seen to bind rRNA by itself. It is important during the early stages of 50S assembly.</text>
</comment>
<dbReference type="GO" id="GO:0006412">
    <property type="term" value="P:translation"/>
    <property type="evidence" value="ECO:0007669"/>
    <property type="project" value="UniProtKB-UniRule"/>
</dbReference>
<comment type="similarity">
    <text evidence="1 6">Belongs to the universal ribosomal protein uL13 family.</text>
</comment>
<keyword evidence="4 6" id="KW-0687">Ribonucleoprotein</keyword>
<dbReference type="InterPro" id="IPR036899">
    <property type="entry name" value="Ribosomal_uL13_sf"/>
</dbReference>
<dbReference type="PANTHER" id="PTHR11545">
    <property type="entry name" value="RIBOSOMAL PROTEIN L13"/>
    <property type="match status" value="1"/>
</dbReference>
<dbReference type="GO" id="GO:0022625">
    <property type="term" value="C:cytosolic large ribosomal subunit"/>
    <property type="evidence" value="ECO:0007669"/>
    <property type="project" value="TreeGrafter"/>
</dbReference>
<dbReference type="Pfam" id="PF00572">
    <property type="entry name" value="Ribosomal_L13"/>
    <property type="match status" value="1"/>
</dbReference>
<dbReference type="InterPro" id="IPR005823">
    <property type="entry name" value="Ribosomal_uL13_bac-type"/>
</dbReference>
<evidence type="ECO:0000256" key="2">
    <source>
        <dbReference type="ARBA" id="ARBA00011838"/>
    </source>
</evidence>
<proteinExistence type="inferred from homology"/>
<comment type="subunit">
    <text evidence="2 6">Part of the 50S ribosomal subunit.</text>
</comment>
<dbReference type="Proteomes" id="UP000604381">
    <property type="component" value="Unassembled WGS sequence"/>
</dbReference>
<dbReference type="HAMAP" id="MF_01366">
    <property type="entry name" value="Ribosomal_uL13"/>
    <property type="match status" value="1"/>
</dbReference>
<gene>
    <name evidence="6 7" type="primary">rplM</name>
    <name evidence="7" type="ORF">ISN26_05755</name>
</gene>
<dbReference type="InterPro" id="IPR005822">
    <property type="entry name" value="Ribosomal_uL13"/>
</dbReference>
<evidence type="ECO:0000256" key="6">
    <source>
        <dbReference type="HAMAP-Rule" id="MF_01366"/>
    </source>
</evidence>
<accession>A0A930XYC4</accession>
<dbReference type="PIRSF" id="PIRSF002181">
    <property type="entry name" value="Ribosomal_L13"/>
    <property type="match status" value="1"/>
</dbReference>
<comment type="caution">
    <text evidence="7">The sequence shown here is derived from an EMBL/GenBank/DDBJ whole genome shotgun (WGS) entry which is preliminary data.</text>
</comment>
<evidence type="ECO:0000256" key="4">
    <source>
        <dbReference type="ARBA" id="ARBA00023274"/>
    </source>
</evidence>
<dbReference type="SUPFAM" id="SSF52161">
    <property type="entry name" value="Ribosomal protein L13"/>
    <property type="match status" value="1"/>
</dbReference>
<dbReference type="GO" id="GO:0003735">
    <property type="term" value="F:structural constituent of ribosome"/>
    <property type="evidence" value="ECO:0007669"/>
    <property type="project" value="InterPro"/>
</dbReference>
<keyword evidence="3 6" id="KW-0689">Ribosomal protein</keyword>
<name>A0A930XYC4_9GAMM</name>
<sequence>MKTSFPNHAQLKHEWLLVDAQGKSLGRLASQVAKLLRGKHKPGYSPHVDAGDHVVVINAAQVVLTGNKEKDKKYYRHTGYPGGIKETNAAKLRASHPIRLVEHAVRGMLPKGPLGYKLFTKLKVYPDAKHKHAAQLPRPHDETVQAR</sequence>
<evidence type="ECO:0000313" key="8">
    <source>
        <dbReference type="Proteomes" id="UP000604381"/>
    </source>
</evidence>
<dbReference type="EMBL" id="JADHEI010000044">
    <property type="protein sequence ID" value="MBF2735564.1"/>
    <property type="molecule type" value="Genomic_DNA"/>
</dbReference>
<dbReference type="CDD" id="cd00392">
    <property type="entry name" value="Ribosomal_L13"/>
    <property type="match status" value="1"/>
</dbReference>
<evidence type="ECO:0000256" key="3">
    <source>
        <dbReference type="ARBA" id="ARBA00022980"/>
    </source>
</evidence>
<keyword evidence="8" id="KW-1185">Reference proteome</keyword>
<dbReference type="AlphaFoldDB" id="A0A930XYC4"/>
<protein>
    <recommendedName>
        <fullName evidence="5 6">Large ribosomal subunit protein uL13</fullName>
    </recommendedName>
</protein>
<dbReference type="GO" id="GO:0003729">
    <property type="term" value="F:mRNA binding"/>
    <property type="evidence" value="ECO:0007669"/>
    <property type="project" value="UniProtKB-ARBA"/>
</dbReference>
<evidence type="ECO:0000313" key="7">
    <source>
        <dbReference type="EMBL" id="MBF2735564.1"/>
    </source>
</evidence>
<dbReference type="Gene3D" id="3.90.1180.10">
    <property type="entry name" value="Ribosomal protein L13"/>
    <property type="match status" value="1"/>
</dbReference>
<dbReference type="NCBIfam" id="TIGR01066">
    <property type="entry name" value="rplM_bact"/>
    <property type="match status" value="1"/>
</dbReference>
<evidence type="ECO:0000256" key="1">
    <source>
        <dbReference type="ARBA" id="ARBA00006227"/>
    </source>
</evidence>
<reference evidence="7" key="1">
    <citation type="submission" date="2020-10" db="EMBL/GenBank/DDBJ databases">
        <title>An improved Amphimedon queenslandica hologenome assembly reveals how three proteobacterial symbionts can extend the metabolic phenotypic of their marine sponge host.</title>
        <authorList>
            <person name="Degnan B."/>
            <person name="Degnan S."/>
            <person name="Xiang X."/>
        </authorList>
    </citation>
    <scope>NUCLEOTIDE SEQUENCE</scope>
    <source>
        <strain evidence="7">AqS2</strain>
    </source>
</reference>
<evidence type="ECO:0000256" key="5">
    <source>
        <dbReference type="ARBA" id="ARBA00035201"/>
    </source>
</evidence>
<dbReference type="FunFam" id="3.90.1180.10:FF:000001">
    <property type="entry name" value="50S ribosomal protein L13"/>
    <property type="match status" value="1"/>
</dbReference>
<organism evidence="7 8">
    <name type="scientific">Candidatus Amphirhobacter heronislandensis</name>
    <dbReference type="NCBI Taxonomy" id="1732024"/>
    <lineage>
        <taxon>Bacteria</taxon>
        <taxon>Pseudomonadati</taxon>
        <taxon>Pseudomonadota</taxon>
        <taxon>Gammaproteobacteria</taxon>
        <taxon>Candidatus Tethybacterales</taxon>
        <taxon>Candidatus Tethybacteraceae</taxon>
        <taxon>Candidatus Amphirhobacter</taxon>
    </lineage>
</organism>
<dbReference type="PANTHER" id="PTHR11545:SF2">
    <property type="entry name" value="LARGE RIBOSOMAL SUBUNIT PROTEIN UL13M"/>
    <property type="match status" value="1"/>
</dbReference>
<dbReference type="GO" id="GO:0017148">
    <property type="term" value="P:negative regulation of translation"/>
    <property type="evidence" value="ECO:0007669"/>
    <property type="project" value="TreeGrafter"/>
</dbReference>